<comment type="caution">
    <text evidence="1">The sequence shown here is derived from an EMBL/GenBank/DDBJ whole genome shotgun (WGS) entry which is preliminary data.</text>
</comment>
<dbReference type="EMBL" id="JANJQO010001311">
    <property type="protein sequence ID" value="KAJ2971604.1"/>
    <property type="molecule type" value="Genomic_DNA"/>
</dbReference>
<evidence type="ECO:0000313" key="1">
    <source>
        <dbReference type="EMBL" id="KAJ2971604.1"/>
    </source>
</evidence>
<organism evidence="1 2">
    <name type="scientific">Zarea fungicola</name>
    <dbReference type="NCBI Taxonomy" id="93591"/>
    <lineage>
        <taxon>Eukaryota</taxon>
        <taxon>Fungi</taxon>
        <taxon>Dikarya</taxon>
        <taxon>Ascomycota</taxon>
        <taxon>Pezizomycotina</taxon>
        <taxon>Sordariomycetes</taxon>
        <taxon>Hypocreomycetidae</taxon>
        <taxon>Hypocreales</taxon>
        <taxon>Cordycipitaceae</taxon>
        <taxon>Zarea</taxon>
    </lineage>
</organism>
<keyword evidence="2" id="KW-1185">Reference proteome</keyword>
<sequence length="267" mass="29811">MDTGLVVNNMCGQARSRQQIDAGWVFAQADSSEPFRAVSQFPTVNHLDLMHHGLIPDPRKDLNAKKVQWVGEKEWIYKTTFDFAEAKDAAAASQKAQHVLVFEGLDTHCQISLNGKQLLRTDNMYLQWRVDVTDQLQSGPNDLELRFESTFLVGKQLEKDQGFINKFWNGDSSRMNTRKVPCHYGWDWGPTLLTSGPWRPIYLESFVTRIADLGIDVEVAAAAGAPEENALATRLKKSSLVVPAAMYSFNSPCFIMTTVGVLGSGKI</sequence>
<reference evidence="1" key="1">
    <citation type="submission" date="2022-08" db="EMBL/GenBank/DDBJ databases">
        <title>Genome Sequence of Lecanicillium fungicola.</title>
        <authorList>
            <person name="Buettner E."/>
        </authorList>
    </citation>
    <scope>NUCLEOTIDE SEQUENCE</scope>
    <source>
        <strain evidence="1">Babe33</strain>
    </source>
</reference>
<accession>A0ACC1MZF0</accession>
<evidence type="ECO:0000313" key="2">
    <source>
        <dbReference type="Proteomes" id="UP001143910"/>
    </source>
</evidence>
<dbReference type="Proteomes" id="UP001143910">
    <property type="component" value="Unassembled WGS sequence"/>
</dbReference>
<name>A0ACC1MZF0_9HYPO</name>
<protein>
    <submittedName>
        <fullName evidence="1">Uncharacterized protein</fullName>
    </submittedName>
</protein>
<proteinExistence type="predicted"/>
<gene>
    <name evidence="1" type="ORF">NQ176_g7610</name>
</gene>